<comment type="caution">
    <text evidence="4">The sequence shown here is derived from an EMBL/GenBank/DDBJ whole genome shotgun (WGS) entry which is preliminary data.</text>
</comment>
<name>A0ABQ9HDC4_9NEOP</name>
<evidence type="ECO:0000256" key="2">
    <source>
        <dbReference type="SAM" id="Phobius"/>
    </source>
</evidence>
<feature type="region of interest" description="Disordered" evidence="1">
    <location>
        <begin position="237"/>
        <end position="260"/>
    </location>
</feature>
<feature type="transmembrane region" description="Helical" evidence="2">
    <location>
        <begin position="26"/>
        <end position="47"/>
    </location>
</feature>
<keyword evidence="5" id="KW-1185">Reference proteome</keyword>
<dbReference type="Proteomes" id="UP001159363">
    <property type="component" value="Chromosome 5"/>
</dbReference>
<proteinExistence type="predicted"/>
<dbReference type="InterPro" id="IPR029526">
    <property type="entry name" value="PGBD"/>
</dbReference>
<gene>
    <name evidence="4" type="ORF">PR048_018723</name>
</gene>
<sequence>MEQRMAYRMKCRSRNMMQPSTTDKLMLIYLATVNYTPLGVFITIWLWEPMNTITVSDWLPPIGSTAGWQVRFIDDKMLERVAGVRLTRGENQVNGPQRSAFSDPKVPWMTSPPRMSGKVMDLSGESFFVAGVIPSTLVVGLSRLTVKGSGRRGAGDEETPCCYVPLPQSWMSLGKAQIFPKELTGISESSELGARWRSGDVTTCRLFGSGSGAARPSVHQPTELYYSHSLREELRMEQHRNERAGETKRSPRTPADRRPRWEASSLITAAPAFTKGEYFLSFIYLDTSGRGQVYNERGYMRSRVDVQLPGAHVRTMSARRRCGATAVPQRSMSALIAQWIEESDATTSEQNIATDIEDPPFVCFHSQHSGSSEIESEDSGSEECDGDSQPPANNHPATKIYKLAQVRYIWKLFISQCQKTVIPTECLPIDEQLVTFGGRSSLVQYMPSKPGKYGIKIFLDLRT</sequence>
<evidence type="ECO:0000256" key="1">
    <source>
        <dbReference type="SAM" id="MobiDB-lite"/>
    </source>
</evidence>
<keyword evidence="2" id="KW-0812">Transmembrane</keyword>
<evidence type="ECO:0000259" key="3">
    <source>
        <dbReference type="Pfam" id="PF13843"/>
    </source>
</evidence>
<dbReference type="Pfam" id="PF13843">
    <property type="entry name" value="DDE_Tnp_1_7"/>
    <property type="match status" value="1"/>
</dbReference>
<evidence type="ECO:0000313" key="5">
    <source>
        <dbReference type="Proteomes" id="UP001159363"/>
    </source>
</evidence>
<dbReference type="EMBL" id="JARBHB010000006">
    <property type="protein sequence ID" value="KAJ8882235.1"/>
    <property type="molecule type" value="Genomic_DNA"/>
</dbReference>
<accession>A0ABQ9HDC4</accession>
<organism evidence="4 5">
    <name type="scientific">Dryococelus australis</name>
    <dbReference type="NCBI Taxonomy" id="614101"/>
    <lineage>
        <taxon>Eukaryota</taxon>
        <taxon>Metazoa</taxon>
        <taxon>Ecdysozoa</taxon>
        <taxon>Arthropoda</taxon>
        <taxon>Hexapoda</taxon>
        <taxon>Insecta</taxon>
        <taxon>Pterygota</taxon>
        <taxon>Neoptera</taxon>
        <taxon>Polyneoptera</taxon>
        <taxon>Phasmatodea</taxon>
        <taxon>Verophasmatodea</taxon>
        <taxon>Anareolatae</taxon>
        <taxon>Phasmatidae</taxon>
        <taxon>Eurycanthinae</taxon>
        <taxon>Dryococelus</taxon>
    </lineage>
</organism>
<evidence type="ECO:0000313" key="4">
    <source>
        <dbReference type="EMBL" id="KAJ8882235.1"/>
    </source>
</evidence>
<keyword evidence="2" id="KW-0472">Membrane</keyword>
<protein>
    <recommendedName>
        <fullName evidence="3">PiggyBac transposable element-derived protein domain-containing protein</fullName>
    </recommendedName>
</protein>
<feature type="compositionally biased region" description="Acidic residues" evidence="1">
    <location>
        <begin position="374"/>
        <end position="386"/>
    </location>
</feature>
<keyword evidence="2" id="KW-1133">Transmembrane helix</keyword>
<feature type="domain" description="PiggyBac transposable element-derived protein" evidence="3">
    <location>
        <begin position="399"/>
        <end position="459"/>
    </location>
</feature>
<reference evidence="4 5" key="1">
    <citation type="submission" date="2023-02" db="EMBL/GenBank/DDBJ databases">
        <title>LHISI_Scaffold_Assembly.</title>
        <authorList>
            <person name="Stuart O.P."/>
            <person name="Cleave R."/>
            <person name="Magrath M.J.L."/>
            <person name="Mikheyev A.S."/>
        </authorList>
    </citation>
    <scope>NUCLEOTIDE SEQUENCE [LARGE SCALE GENOMIC DNA]</scope>
    <source>
        <strain evidence="4">Daus_M_001</strain>
        <tissue evidence="4">Leg muscle</tissue>
    </source>
</reference>
<feature type="region of interest" description="Disordered" evidence="1">
    <location>
        <begin position="371"/>
        <end position="396"/>
    </location>
</feature>